<evidence type="ECO:0000256" key="1">
    <source>
        <dbReference type="SAM" id="Phobius"/>
    </source>
</evidence>
<feature type="transmembrane region" description="Helical" evidence="1">
    <location>
        <begin position="6"/>
        <end position="31"/>
    </location>
</feature>
<reference evidence="2" key="2">
    <citation type="submission" date="2020-05" db="UniProtKB">
        <authorList>
            <consortium name="EnsemblMetazoa"/>
        </authorList>
    </citation>
    <scope>IDENTIFICATION</scope>
    <source>
        <strain evidence="2">IAEA</strain>
    </source>
</reference>
<organism evidence="2 3">
    <name type="scientific">Glossina palpalis gambiensis</name>
    <dbReference type="NCBI Taxonomy" id="67801"/>
    <lineage>
        <taxon>Eukaryota</taxon>
        <taxon>Metazoa</taxon>
        <taxon>Ecdysozoa</taxon>
        <taxon>Arthropoda</taxon>
        <taxon>Hexapoda</taxon>
        <taxon>Insecta</taxon>
        <taxon>Pterygota</taxon>
        <taxon>Neoptera</taxon>
        <taxon>Endopterygota</taxon>
        <taxon>Diptera</taxon>
        <taxon>Brachycera</taxon>
        <taxon>Muscomorpha</taxon>
        <taxon>Hippoboscoidea</taxon>
        <taxon>Glossinidae</taxon>
        <taxon>Glossina</taxon>
    </lineage>
</organism>
<protein>
    <submittedName>
        <fullName evidence="2">Uncharacterized protein</fullName>
    </submittedName>
</protein>
<keyword evidence="1" id="KW-0812">Transmembrane</keyword>
<keyword evidence="1" id="KW-0472">Membrane</keyword>
<proteinExistence type="predicted"/>
<keyword evidence="3" id="KW-1185">Reference proteome</keyword>
<keyword evidence="1" id="KW-1133">Transmembrane helix</keyword>
<dbReference type="Proteomes" id="UP000092460">
    <property type="component" value="Unassembled WGS sequence"/>
</dbReference>
<dbReference type="VEuPathDB" id="VectorBase:GPPI022221"/>
<dbReference type="EMBL" id="JXJN01009913">
    <property type="status" value="NOT_ANNOTATED_CDS"/>
    <property type="molecule type" value="Genomic_DNA"/>
</dbReference>
<reference evidence="3" key="1">
    <citation type="submission" date="2015-01" db="EMBL/GenBank/DDBJ databases">
        <authorList>
            <person name="Aksoy S."/>
            <person name="Warren W."/>
            <person name="Wilson R.K."/>
        </authorList>
    </citation>
    <scope>NUCLEOTIDE SEQUENCE [LARGE SCALE GENOMIC DNA]</scope>
    <source>
        <strain evidence="3">IAEA</strain>
    </source>
</reference>
<dbReference type="EnsemblMetazoa" id="GPPI022221-RA">
    <property type="protein sequence ID" value="GPPI022221-PA"/>
    <property type="gene ID" value="GPPI022221"/>
</dbReference>
<evidence type="ECO:0000313" key="2">
    <source>
        <dbReference type="EnsemblMetazoa" id="GPPI022221-PA"/>
    </source>
</evidence>
<sequence>MYRRSVIVAIAAVIAVVCIRISIVVFTKLLLGVLRALPLMELHDDDAVCEDDGVDADDADYNVYVVAVAEPAAHDDYDYCYYYYYYDDDGCAGAGVGGCCDDADDCYFAFDVVGVNDGADDVCCPVIDFAVLVPFSLKADDDVDEVVVDLPEFADFTSAASVLTLCLLNIVEDKGFETK</sequence>
<accession>A0A1B0B8E4</accession>
<dbReference type="AlphaFoldDB" id="A0A1B0B8E4"/>
<evidence type="ECO:0000313" key="3">
    <source>
        <dbReference type="Proteomes" id="UP000092460"/>
    </source>
</evidence>
<name>A0A1B0B8E4_9MUSC</name>